<dbReference type="InterPro" id="IPR039248">
    <property type="entry name" value="Ptase_RsbX"/>
</dbReference>
<sequence>MLPRHCHHRFDVASTDDIITARRLAMTLAEGRLTDIDRQRLDVVVSALGERASRLTGGATFLMRRWGAEGVECLTFDRNPPADSADDDPGAAALAVVQAQASQFATHTTPSVGSAHLARVWRMDGAAAPSPGSVVDVGAVMVARLGADACGDGWFFRCDNPNNGVALVIDGIPGASASARRVEAVAAATTPGLSPQMVVGAIRRDIADTPTGTVAVLRISGEAVDYTALGTVAGAVIRDRKVTSLAARWAMVGYNPQIPACVHLLWTAGDHVILHSDGCVRLPVLFIERNLHSVDPTLAAAVLLRDGTAMDDDQTILILRNTAAPTTDQANQTDWMTERGTV</sequence>
<organism evidence="1 2">
    <name type="scientific">Azospirillum cavernae</name>
    <dbReference type="NCBI Taxonomy" id="2320860"/>
    <lineage>
        <taxon>Bacteria</taxon>
        <taxon>Pseudomonadati</taxon>
        <taxon>Pseudomonadota</taxon>
        <taxon>Alphaproteobacteria</taxon>
        <taxon>Rhodospirillales</taxon>
        <taxon>Azospirillaceae</taxon>
        <taxon>Azospirillum</taxon>
    </lineage>
</organism>
<dbReference type="AlphaFoldDB" id="A0A418VVT3"/>
<name>A0A418VVT3_9PROT</name>
<proteinExistence type="predicted"/>
<dbReference type="EMBL" id="QYUL01000002">
    <property type="protein sequence ID" value="RJF81267.1"/>
    <property type="molecule type" value="Genomic_DNA"/>
</dbReference>
<dbReference type="PANTHER" id="PTHR35801:SF1">
    <property type="entry name" value="PHOSPHOSERINE PHOSPHATASE RSBX"/>
    <property type="match status" value="1"/>
</dbReference>
<dbReference type="PANTHER" id="PTHR35801">
    <property type="entry name" value="PHOSPHOSERINE PHOSPHATASE RSBX"/>
    <property type="match status" value="1"/>
</dbReference>
<reference evidence="1 2" key="1">
    <citation type="submission" date="2018-09" db="EMBL/GenBank/DDBJ databases">
        <authorList>
            <person name="Zhu H."/>
        </authorList>
    </citation>
    <scope>NUCLEOTIDE SEQUENCE [LARGE SCALE GENOMIC DNA]</scope>
    <source>
        <strain evidence="1 2">K2W22B-5</strain>
    </source>
</reference>
<dbReference type="OrthoDB" id="479131at2"/>
<evidence type="ECO:0000313" key="1">
    <source>
        <dbReference type="EMBL" id="RJF81267.1"/>
    </source>
</evidence>
<gene>
    <name evidence="1" type="ORF">D3877_13825</name>
</gene>
<dbReference type="InterPro" id="IPR036457">
    <property type="entry name" value="PPM-type-like_dom_sf"/>
</dbReference>
<dbReference type="Proteomes" id="UP000283458">
    <property type="component" value="Unassembled WGS sequence"/>
</dbReference>
<evidence type="ECO:0000313" key="2">
    <source>
        <dbReference type="Proteomes" id="UP000283458"/>
    </source>
</evidence>
<comment type="caution">
    <text evidence="1">The sequence shown here is derived from an EMBL/GenBank/DDBJ whole genome shotgun (WGS) entry which is preliminary data.</text>
</comment>
<keyword evidence="2" id="KW-1185">Reference proteome</keyword>
<dbReference type="RefSeq" id="WP_119831360.1">
    <property type="nucleotide sequence ID" value="NZ_QYUL01000002.1"/>
</dbReference>
<protein>
    <submittedName>
        <fullName evidence="1">Uncharacterized protein</fullName>
    </submittedName>
</protein>
<accession>A0A418VVT3</accession>
<dbReference type="Gene3D" id="3.60.40.10">
    <property type="entry name" value="PPM-type phosphatase domain"/>
    <property type="match status" value="1"/>
</dbReference>